<protein>
    <submittedName>
        <fullName evidence="2">CAZy families GH29 protein</fullName>
    </submittedName>
</protein>
<evidence type="ECO:0000313" key="2">
    <source>
        <dbReference type="EMBL" id="AIA86350.1"/>
    </source>
</evidence>
<dbReference type="EMBL" id="KF119085">
    <property type="protein sequence ID" value="AIA86350.1"/>
    <property type="molecule type" value="Genomic_DNA"/>
</dbReference>
<reference evidence="2" key="1">
    <citation type="journal article" date="2013" name="Environ. Microbiol.">
        <title>Seasonally variable intestinal metagenomes of the red palm weevil (Rhynchophorus ferrugineus).</title>
        <authorList>
            <person name="Jia S."/>
            <person name="Zhang X."/>
            <person name="Zhang G."/>
            <person name="Yin A."/>
            <person name="Zhang S."/>
            <person name="Li F."/>
            <person name="Wang L."/>
            <person name="Zhao D."/>
            <person name="Yun Q."/>
            <person name="Tala"/>
            <person name="Wang J."/>
            <person name="Sun G."/>
            <person name="Baabdullah M."/>
            <person name="Yu X."/>
            <person name="Hu S."/>
            <person name="Al-Mssallem I.S."/>
            <person name="Yu J."/>
        </authorList>
    </citation>
    <scope>NUCLEOTIDE SEQUENCE</scope>
</reference>
<dbReference type="AlphaFoldDB" id="A0A060BZX9"/>
<evidence type="ECO:0000256" key="1">
    <source>
        <dbReference type="SAM" id="MobiDB-lite"/>
    </source>
</evidence>
<accession>A0A060BZX9</accession>
<proteinExistence type="predicted"/>
<organism evidence="2">
    <name type="scientific">uncultured Thermobaculum sp</name>
    <dbReference type="NCBI Taxonomy" id="683411"/>
    <lineage>
        <taxon>Bacteria</taxon>
        <taxon>Bacillati</taxon>
        <taxon>Chloroflexota</taxon>
        <taxon>Chloroflexia</taxon>
        <taxon>Candidatus Thermobaculales</taxon>
        <taxon>Candidatus Thermobaculaceae</taxon>
        <taxon>Thermobaculum</taxon>
        <taxon>environmental samples</taxon>
    </lineage>
</organism>
<feature type="region of interest" description="Disordered" evidence="1">
    <location>
        <begin position="1"/>
        <end position="31"/>
    </location>
</feature>
<name>A0A060BZX9_9CHLR</name>
<feature type="compositionally biased region" description="Basic and acidic residues" evidence="1">
    <location>
        <begin position="9"/>
        <end position="20"/>
    </location>
</feature>
<sequence length="93" mass="10310">MQYAQLLHDASEIRYTESDPHQQAQNTTPAGDAGIVTLEVPIQKPGVLVPVIELFLADNLFRRNNAERPGAMPSLRAVLRGSTRVAQFDPSRR</sequence>